<proteinExistence type="predicted"/>
<gene>
    <name evidence="2" type="ORF">H9655_11305</name>
</gene>
<organism evidence="2 3">
    <name type="scientific">Cytobacillus stercorigallinarum</name>
    <dbReference type="NCBI Taxonomy" id="2762240"/>
    <lineage>
        <taxon>Bacteria</taxon>
        <taxon>Bacillati</taxon>
        <taxon>Bacillota</taxon>
        <taxon>Bacilli</taxon>
        <taxon>Bacillales</taxon>
        <taxon>Bacillaceae</taxon>
        <taxon>Cytobacillus</taxon>
    </lineage>
</organism>
<dbReference type="Pfam" id="PF01381">
    <property type="entry name" value="HTH_3"/>
    <property type="match status" value="1"/>
</dbReference>
<dbReference type="SUPFAM" id="SSF47413">
    <property type="entry name" value="lambda repressor-like DNA-binding domains"/>
    <property type="match status" value="1"/>
</dbReference>
<dbReference type="EMBL" id="JACSQT010000004">
    <property type="protein sequence ID" value="MBD7937611.1"/>
    <property type="molecule type" value="Genomic_DNA"/>
</dbReference>
<evidence type="ECO:0000259" key="1">
    <source>
        <dbReference type="PROSITE" id="PS50943"/>
    </source>
</evidence>
<dbReference type="CDD" id="cd00093">
    <property type="entry name" value="HTH_XRE"/>
    <property type="match status" value="1"/>
</dbReference>
<keyword evidence="3" id="KW-1185">Reference proteome</keyword>
<dbReference type="RefSeq" id="WP_191813948.1">
    <property type="nucleotide sequence ID" value="NZ_JACSQT010000004.1"/>
</dbReference>
<dbReference type="Gene3D" id="1.10.260.40">
    <property type="entry name" value="lambda repressor-like DNA-binding domains"/>
    <property type="match status" value="1"/>
</dbReference>
<dbReference type="Proteomes" id="UP000657931">
    <property type="component" value="Unassembled WGS sequence"/>
</dbReference>
<dbReference type="InterPro" id="IPR001387">
    <property type="entry name" value="Cro/C1-type_HTH"/>
</dbReference>
<dbReference type="InterPro" id="IPR010982">
    <property type="entry name" value="Lambda_DNA-bd_dom_sf"/>
</dbReference>
<dbReference type="PROSITE" id="PS50943">
    <property type="entry name" value="HTH_CROC1"/>
    <property type="match status" value="1"/>
</dbReference>
<feature type="domain" description="HTH cro/C1-type" evidence="1">
    <location>
        <begin position="18"/>
        <end position="52"/>
    </location>
</feature>
<evidence type="ECO:0000313" key="2">
    <source>
        <dbReference type="EMBL" id="MBD7937611.1"/>
    </source>
</evidence>
<protein>
    <submittedName>
        <fullName evidence="2">Helix-turn-helix domain-containing protein</fullName>
    </submittedName>
</protein>
<reference evidence="2 3" key="1">
    <citation type="submission" date="2020-08" db="EMBL/GenBank/DDBJ databases">
        <title>A Genomic Blueprint of the Chicken Gut Microbiome.</title>
        <authorList>
            <person name="Gilroy R."/>
            <person name="Ravi A."/>
            <person name="Getino M."/>
            <person name="Pursley I."/>
            <person name="Horton D.L."/>
            <person name="Alikhan N.-F."/>
            <person name="Baker D."/>
            <person name="Gharbi K."/>
            <person name="Hall N."/>
            <person name="Watson M."/>
            <person name="Adriaenssens E.M."/>
            <person name="Foster-Nyarko E."/>
            <person name="Jarju S."/>
            <person name="Secka A."/>
            <person name="Antonio M."/>
            <person name="Oren A."/>
            <person name="Chaudhuri R."/>
            <person name="La Ragione R.M."/>
            <person name="Hildebrand F."/>
            <person name="Pallen M.J."/>
        </authorList>
    </citation>
    <scope>NUCLEOTIDE SEQUENCE [LARGE SCALE GENOMIC DNA]</scope>
    <source>
        <strain evidence="2 3">Sa5YUA1</strain>
    </source>
</reference>
<accession>A0ABR8QQ09</accession>
<name>A0ABR8QQ09_9BACI</name>
<sequence>MNNDEAIEMALNDFGAYVRRSRQQYGMSLKDLADKTDLSEAFIYRIEVGQRNALLNTRLVLLLCGFNWDNYSLMAYLERIIKDIKEFKRIKN</sequence>
<evidence type="ECO:0000313" key="3">
    <source>
        <dbReference type="Proteomes" id="UP000657931"/>
    </source>
</evidence>
<comment type="caution">
    <text evidence="2">The sequence shown here is derived from an EMBL/GenBank/DDBJ whole genome shotgun (WGS) entry which is preliminary data.</text>
</comment>